<evidence type="ECO:0000313" key="10">
    <source>
        <dbReference type="Proteomes" id="UP001273589"/>
    </source>
</evidence>
<dbReference type="PANTHER" id="PTHR11002">
    <property type="entry name" value="CARBONIC ANHYDRASE"/>
    <property type="match status" value="1"/>
</dbReference>
<comment type="function">
    <text evidence="6">Catalyzes the reversible hydration of carbon dioxide to form bicarbonate.</text>
</comment>
<feature type="binding site" evidence="8">
    <location>
        <position position="75"/>
    </location>
    <ligand>
        <name>Zn(2+)</name>
        <dbReference type="ChEBI" id="CHEBI:29105"/>
    </ligand>
</feature>
<keyword evidence="5" id="KW-0456">Lyase</keyword>
<gene>
    <name evidence="9" type="ORF">PV367_06385</name>
</gene>
<dbReference type="Proteomes" id="UP001273589">
    <property type="component" value="Unassembled WGS sequence"/>
</dbReference>
<reference evidence="9" key="1">
    <citation type="journal article" date="2023" name="Microb. Genom.">
        <title>Mesoterricola silvestris gen. nov., sp. nov., Mesoterricola sediminis sp. nov., Geothrix oryzae sp. nov., Geothrix edaphica sp. nov., Geothrix rubra sp. nov., and Geothrix limicola sp. nov., six novel members of Acidobacteriota isolated from soils.</title>
        <authorList>
            <person name="Weisberg A.J."/>
            <person name="Pearce E."/>
            <person name="Kramer C.G."/>
            <person name="Chang J.H."/>
            <person name="Clarke C.R."/>
        </authorList>
    </citation>
    <scope>NUCLEOTIDE SEQUENCE</scope>
    <source>
        <strain evidence="9">ND06-05F</strain>
    </source>
</reference>
<comment type="similarity">
    <text evidence="1">Belongs to the beta-class carbonic anhydrase family.</text>
</comment>
<protein>
    <recommendedName>
        <fullName evidence="2">carbonic anhydrase</fullName>
        <ecNumber evidence="2">4.2.1.1</ecNumber>
    </recommendedName>
</protein>
<feature type="binding site" evidence="8">
    <location>
        <position position="13"/>
    </location>
    <ligand>
        <name>Zn(2+)</name>
        <dbReference type="ChEBI" id="CHEBI:29105"/>
    </ligand>
</feature>
<evidence type="ECO:0000256" key="4">
    <source>
        <dbReference type="ARBA" id="ARBA00022833"/>
    </source>
</evidence>
<proteinExistence type="inferred from homology"/>
<dbReference type="EMBL" id="JARAWN010000023">
    <property type="protein sequence ID" value="MDX3129440.1"/>
    <property type="molecule type" value="Genomic_DNA"/>
</dbReference>
<dbReference type="AlphaFoldDB" id="A0AAJ2PKY9"/>
<dbReference type="InterPro" id="IPR036874">
    <property type="entry name" value="Carbonic_anhydrase_sf"/>
</dbReference>
<comment type="cofactor">
    <cofactor evidence="8">
        <name>Zn(2+)</name>
        <dbReference type="ChEBI" id="CHEBI:29105"/>
    </cofactor>
    <text evidence="8">Binds 1 zinc ion per subunit.</text>
</comment>
<evidence type="ECO:0000256" key="7">
    <source>
        <dbReference type="ARBA" id="ARBA00048348"/>
    </source>
</evidence>
<dbReference type="SUPFAM" id="SSF53056">
    <property type="entry name" value="beta-carbonic anhydrase, cab"/>
    <property type="match status" value="1"/>
</dbReference>
<evidence type="ECO:0000256" key="2">
    <source>
        <dbReference type="ARBA" id="ARBA00012925"/>
    </source>
</evidence>
<organism evidence="9 10">
    <name type="scientific">Streptomyces europaeiscabiei</name>
    <dbReference type="NCBI Taxonomy" id="146819"/>
    <lineage>
        <taxon>Bacteria</taxon>
        <taxon>Bacillati</taxon>
        <taxon>Actinomycetota</taxon>
        <taxon>Actinomycetes</taxon>
        <taxon>Kitasatosporales</taxon>
        <taxon>Streptomycetaceae</taxon>
        <taxon>Streptomyces</taxon>
    </lineage>
</organism>
<comment type="caution">
    <text evidence="9">The sequence shown here is derived from an EMBL/GenBank/DDBJ whole genome shotgun (WGS) entry which is preliminary data.</text>
</comment>
<dbReference type="Pfam" id="PF00484">
    <property type="entry name" value="Pro_CA"/>
    <property type="match status" value="1"/>
</dbReference>
<dbReference type="GO" id="GO:0008270">
    <property type="term" value="F:zinc ion binding"/>
    <property type="evidence" value="ECO:0007669"/>
    <property type="project" value="InterPro"/>
</dbReference>
<dbReference type="RefSeq" id="WP_319689960.1">
    <property type="nucleotide sequence ID" value="NZ_JARAWN010000023.1"/>
</dbReference>
<evidence type="ECO:0000256" key="3">
    <source>
        <dbReference type="ARBA" id="ARBA00022723"/>
    </source>
</evidence>
<name>A0AAJ2PKY9_9ACTN</name>
<evidence type="ECO:0000313" key="9">
    <source>
        <dbReference type="EMBL" id="MDX3129440.1"/>
    </source>
</evidence>
<comment type="catalytic activity">
    <reaction evidence="7">
        <text>hydrogencarbonate + H(+) = CO2 + H2O</text>
        <dbReference type="Rhea" id="RHEA:10748"/>
        <dbReference type="ChEBI" id="CHEBI:15377"/>
        <dbReference type="ChEBI" id="CHEBI:15378"/>
        <dbReference type="ChEBI" id="CHEBI:16526"/>
        <dbReference type="ChEBI" id="CHEBI:17544"/>
        <dbReference type="EC" id="4.2.1.1"/>
    </reaction>
</comment>
<evidence type="ECO:0000256" key="1">
    <source>
        <dbReference type="ARBA" id="ARBA00006217"/>
    </source>
</evidence>
<sequence>MSKELPKVLFISCTESRLAPQRFVPDPEQIYEVRNIGNIVLPYNPRIVSGDIATIEYALTLPDLKDVVISGHSDCAVVAALLSQRSVSSSMRRWLFVGNSRAASREAVGARAGADLDAEACDRAARAHLLTQLANLAGYPGLESGRRGGDLRLRALFHSSETGATEIYSPRDNSFVPLNRQVPRAAR</sequence>
<dbReference type="EC" id="4.2.1.1" evidence="2"/>
<evidence type="ECO:0000256" key="8">
    <source>
        <dbReference type="PIRSR" id="PIRSR601765-1"/>
    </source>
</evidence>
<evidence type="ECO:0000256" key="6">
    <source>
        <dbReference type="ARBA" id="ARBA00024993"/>
    </source>
</evidence>
<dbReference type="Gene3D" id="3.40.1050.10">
    <property type="entry name" value="Carbonic anhydrase"/>
    <property type="match status" value="1"/>
</dbReference>
<keyword evidence="4 8" id="KW-0862">Zinc</keyword>
<feature type="binding site" evidence="8">
    <location>
        <position position="72"/>
    </location>
    <ligand>
        <name>Zn(2+)</name>
        <dbReference type="ChEBI" id="CHEBI:29105"/>
    </ligand>
</feature>
<dbReference type="InterPro" id="IPR001765">
    <property type="entry name" value="Carbonic_anhydrase"/>
</dbReference>
<dbReference type="GO" id="GO:0004089">
    <property type="term" value="F:carbonate dehydratase activity"/>
    <property type="evidence" value="ECO:0007669"/>
    <property type="project" value="UniProtKB-EC"/>
</dbReference>
<dbReference type="PANTHER" id="PTHR11002:SF76">
    <property type="entry name" value="CARBONIC ANHYDRASE"/>
    <property type="match status" value="1"/>
</dbReference>
<dbReference type="SMART" id="SM00947">
    <property type="entry name" value="Pro_CA"/>
    <property type="match status" value="1"/>
</dbReference>
<evidence type="ECO:0000256" key="5">
    <source>
        <dbReference type="ARBA" id="ARBA00023239"/>
    </source>
</evidence>
<keyword evidence="3 8" id="KW-0479">Metal-binding</keyword>
<accession>A0AAJ2PKY9</accession>